<comment type="caution">
    <text evidence="1">The sequence shown here is derived from an EMBL/GenBank/DDBJ whole genome shotgun (WGS) entry which is preliminary data.</text>
</comment>
<accession>A0A0G0Z8G9</accession>
<dbReference type="AlphaFoldDB" id="A0A0G0Z8G9"/>
<gene>
    <name evidence="1" type="ORF">UV10_C0036G0006</name>
</gene>
<dbReference type="Proteomes" id="UP000034951">
    <property type="component" value="Unassembled WGS sequence"/>
</dbReference>
<proteinExistence type="predicted"/>
<sequence length="78" mass="8638">MSKKTPQKDLISKIASKSVMDKNTSAFKSYDNYRKAADIIERADFASGKRVIFKSGTGSTLNFEINRHGAYSTTAQTI</sequence>
<protein>
    <submittedName>
        <fullName evidence="1">Uncharacterized protein</fullName>
    </submittedName>
</protein>
<dbReference type="EMBL" id="LCDE01000036">
    <property type="protein sequence ID" value="KKS44997.1"/>
    <property type="molecule type" value="Genomic_DNA"/>
</dbReference>
<organism evidence="1 2">
    <name type="scientific">Candidatus Azambacteria bacterium GW2011_GWA1_42_19</name>
    <dbReference type="NCBI Taxonomy" id="1618609"/>
    <lineage>
        <taxon>Bacteria</taxon>
        <taxon>Candidatus Azamiibacteriota</taxon>
    </lineage>
</organism>
<evidence type="ECO:0000313" key="2">
    <source>
        <dbReference type="Proteomes" id="UP000034951"/>
    </source>
</evidence>
<reference evidence="1 2" key="1">
    <citation type="journal article" date="2015" name="Nature">
        <title>rRNA introns, odd ribosomes, and small enigmatic genomes across a large radiation of phyla.</title>
        <authorList>
            <person name="Brown C.T."/>
            <person name="Hug L.A."/>
            <person name="Thomas B.C."/>
            <person name="Sharon I."/>
            <person name="Castelle C.J."/>
            <person name="Singh A."/>
            <person name="Wilkins M.J."/>
            <person name="Williams K.H."/>
            <person name="Banfield J.F."/>
        </authorList>
    </citation>
    <scope>NUCLEOTIDE SEQUENCE [LARGE SCALE GENOMIC DNA]</scope>
</reference>
<name>A0A0G0Z8G9_9BACT</name>
<evidence type="ECO:0000313" key="1">
    <source>
        <dbReference type="EMBL" id="KKS44997.1"/>
    </source>
</evidence>